<comment type="caution">
    <text evidence="2">The sequence shown here is derived from an EMBL/GenBank/DDBJ whole genome shotgun (WGS) entry which is preliminary data.</text>
</comment>
<name>A0A1V8T089_9PEZI</name>
<dbReference type="InParanoid" id="A0A1V8T089"/>
<gene>
    <name evidence="2" type="ORF">B0A48_07850</name>
</gene>
<reference evidence="3" key="1">
    <citation type="submission" date="2017-03" db="EMBL/GenBank/DDBJ databases">
        <title>Genomes of endolithic fungi from Antarctica.</title>
        <authorList>
            <person name="Coleine C."/>
            <person name="Masonjones S."/>
            <person name="Stajich J.E."/>
        </authorList>
    </citation>
    <scope>NUCLEOTIDE SEQUENCE [LARGE SCALE GENOMIC DNA]</scope>
    <source>
        <strain evidence="3">CCFEE 5527</strain>
    </source>
</reference>
<accession>A0A1V8T089</accession>
<organism evidence="2 3">
    <name type="scientific">Cryoendolithus antarcticus</name>
    <dbReference type="NCBI Taxonomy" id="1507870"/>
    <lineage>
        <taxon>Eukaryota</taxon>
        <taxon>Fungi</taxon>
        <taxon>Dikarya</taxon>
        <taxon>Ascomycota</taxon>
        <taxon>Pezizomycotina</taxon>
        <taxon>Dothideomycetes</taxon>
        <taxon>Dothideomycetidae</taxon>
        <taxon>Cladosporiales</taxon>
        <taxon>Cladosporiaceae</taxon>
        <taxon>Cryoendolithus</taxon>
    </lineage>
</organism>
<feature type="region of interest" description="Disordered" evidence="1">
    <location>
        <begin position="1"/>
        <end position="66"/>
    </location>
</feature>
<evidence type="ECO:0000313" key="3">
    <source>
        <dbReference type="Proteomes" id="UP000192596"/>
    </source>
</evidence>
<feature type="compositionally biased region" description="Low complexity" evidence="1">
    <location>
        <begin position="1"/>
        <end position="22"/>
    </location>
</feature>
<dbReference type="Proteomes" id="UP000192596">
    <property type="component" value="Unassembled WGS sequence"/>
</dbReference>
<feature type="compositionally biased region" description="Polar residues" evidence="1">
    <location>
        <begin position="196"/>
        <end position="207"/>
    </location>
</feature>
<feature type="region of interest" description="Disordered" evidence="1">
    <location>
        <begin position="79"/>
        <end position="110"/>
    </location>
</feature>
<evidence type="ECO:0000256" key="1">
    <source>
        <dbReference type="SAM" id="MobiDB-lite"/>
    </source>
</evidence>
<feature type="region of interest" description="Disordered" evidence="1">
    <location>
        <begin position="159"/>
        <end position="260"/>
    </location>
</feature>
<dbReference type="AlphaFoldDB" id="A0A1V8T089"/>
<proteinExistence type="predicted"/>
<protein>
    <submittedName>
        <fullName evidence="2">Uncharacterized protein</fullName>
    </submittedName>
</protein>
<feature type="compositionally biased region" description="Polar residues" evidence="1">
    <location>
        <begin position="249"/>
        <end position="260"/>
    </location>
</feature>
<dbReference type="EMBL" id="NAJO01000020">
    <property type="protein sequence ID" value="OQO04833.1"/>
    <property type="molecule type" value="Genomic_DNA"/>
</dbReference>
<sequence length="260" mass="27565">MGTGGAATATAATTSGGETVGASQQTGLQPDENRDPRQQPNTSEAPRPPPDVPLNGPPPQVWRSPIPFETDFGRYLRGLLYNPGGRQPPPQMPGPELVSAAPELPTGHVYHNSGFSIDPPQQHPPLGQHTQFHERYGAASIGEELQVNIARVLQIERPEPPSTAPLIDLTTDNAPAPVSQANPAETPHTAPRRESQVNNAPAPQVETTESDLAAPPRELREDNAPIPPVDTVEPPTTAPSRETHPKSAPTPQAGTSEAQH</sequence>
<keyword evidence="3" id="KW-1185">Reference proteome</keyword>
<feature type="compositionally biased region" description="Pro residues" evidence="1">
    <location>
        <begin position="46"/>
        <end position="60"/>
    </location>
</feature>
<evidence type="ECO:0000313" key="2">
    <source>
        <dbReference type="EMBL" id="OQO04833.1"/>
    </source>
</evidence>